<feature type="transmembrane region" description="Helical" evidence="15">
    <location>
        <begin position="9"/>
        <end position="28"/>
    </location>
</feature>
<dbReference type="HAMAP" id="MF_01398">
    <property type="entry name" value="ATP_synth_b_bprime"/>
    <property type="match status" value="1"/>
</dbReference>
<dbReference type="GO" id="GO:0005886">
    <property type="term" value="C:plasma membrane"/>
    <property type="evidence" value="ECO:0007669"/>
    <property type="project" value="UniProtKB-SubCell"/>
</dbReference>
<evidence type="ECO:0000256" key="14">
    <source>
        <dbReference type="ARBA" id="ARBA00025830"/>
    </source>
</evidence>
<dbReference type="RefSeq" id="WP_376801944.1">
    <property type="nucleotide sequence ID" value="NZ_DBNB01000034.1"/>
</dbReference>
<feature type="coiled-coil region" evidence="17">
    <location>
        <begin position="43"/>
        <end position="118"/>
    </location>
</feature>
<keyword evidence="4 15" id="KW-1003">Cell membrane</keyword>
<keyword evidence="9 15" id="KW-0406">Ion transport</keyword>
<evidence type="ECO:0000256" key="10">
    <source>
        <dbReference type="ARBA" id="ARBA00023136"/>
    </source>
</evidence>
<keyword evidence="8 15" id="KW-1133">Transmembrane helix</keyword>
<dbReference type="EMBL" id="LWDL01000018">
    <property type="protein sequence ID" value="OQW51612.1"/>
    <property type="molecule type" value="Genomic_DNA"/>
</dbReference>
<protein>
    <recommendedName>
        <fullName evidence="15">ATP synthase subunit b</fullName>
    </recommendedName>
    <alternativeName>
        <fullName evidence="15">ATP synthase F(0) sector subunit b</fullName>
    </alternativeName>
    <alternativeName>
        <fullName evidence="15">ATPase subunit I</fullName>
    </alternativeName>
    <alternativeName>
        <fullName evidence="15">F-type ATPase subunit b</fullName>
        <shortName evidence="15">F-ATPase subunit b</shortName>
    </alternativeName>
</protein>
<evidence type="ECO:0000256" key="1">
    <source>
        <dbReference type="ARBA" id="ARBA00004377"/>
    </source>
</evidence>
<comment type="caution">
    <text evidence="18">The sequence shown here is derived from an EMBL/GenBank/DDBJ whole genome shotgun (WGS) entry which is preliminary data.</text>
</comment>
<evidence type="ECO:0000256" key="7">
    <source>
        <dbReference type="ARBA" id="ARBA00022781"/>
    </source>
</evidence>
<dbReference type="PANTHER" id="PTHR33445">
    <property type="entry name" value="ATP SYNTHASE SUBUNIT B', CHLOROPLASTIC"/>
    <property type="match status" value="1"/>
</dbReference>
<dbReference type="CDD" id="cd06503">
    <property type="entry name" value="ATP-synt_Fo_b"/>
    <property type="match status" value="1"/>
</dbReference>
<evidence type="ECO:0000256" key="8">
    <source>
        <dbReference type="ARBA" id="ARBA00022989"/>
    </source>
</evidence>
<evidence type="ECO:0000256" key="12">
    <source>
        <dbReference type="ARBA" id="ARBA00025198"/>
    </source>
</evidence>
<dbReference type="Proteomes" id="UP000192872">
    <property type="component" value="Unassembled WGS sequence"/>
</dbReference>
<dbReference type="Pfam" id="PF00430">
    <property type="entry name" value="ATP-synt_B"/>
    <property type="match status" value="1"/>
</dbReference>
<sequence>MIEFIKDPVFWTGVALVIFIAIALKAGVHRTIAKSLDDRAATIARDLDDARRLREEAQALLADFQRKARDAEREAGEIVSSARRDAERLKVEAEAQLVDTIQRRTKAAEAKIAQAEARAIADVRSVAVDVAIAAAEKVLSGRLKGAVSNELMDRSIAEVKARLN</sequence>
<evidence type="ECO:0000256" key="11">
    <source>
        <dbReference type="ARBA" id="ARBA00023310"/>
    </source>
</evidence>
<evidence type="ECO:0000256" key="16">
    <source>
        <dbReference type="RuleBase" id="RU003848"/>
    </source>
</evidence>
<evidence type="ECO:0000256" key="17">
    <source>
        <dbReference type="SAM" id="Coils"/>
    </source>
</evidence>
<dbReference type="STRING" id="1827387.A4S15_10290"/>
<evidence type="ECO:0000256" key="6">
    <source>
        <dbReference type="ARBA" id="ARBA00022692"/>
    </source>
</evidence>
<comment type="subcellular location">
    <subcellularLocation>
        <location evidence="1">Cell inner membrane</location>
        <topology evidence="1">Single-pass membrane protein</topology>
    </subcellularLocation>
    <subcellularLocation>
        <location evidence="15">Cell membrane</location>
        <topology evidence="15">Single-pass membrane protein</topology>
    </subcellularLocation>
</comment>
<dbReference type="GO" id="GO:0046933">
    <property type="term" value="F:proton-transporting ATP synthase activity, rotational mechanism"/>
    <property type="evidence" value="ECO:0007669"/>
    <property type="project" value="UniProtKB-UniRule"/>
</dbReference>
<comment type="subunit">
    <text evidence="14 15">F-type ATPases have 2 components, F(1) - the catalytic core - and F(0) - the membrane proton channel. F(1) has five subunits: alpha(3), beta(3), gamma(1), delta(1), epsilon(1). F(0) has three main subunits: a(1), b(2) and c(10-14). The alpha and beta chains form an alternating ring which encloses part of the gamma chain. F(1) is attached to F(0) by a central stalk formed by the gamma and epsilon chains, while a peripheral stalk is formed by the delta and b chains.</text>
</comment>
<evidence type="ECO:0000256" key="2">
    <source>
        <dbReference type="ARBA" id="ARBA00005513"/>
    </source>
</evidence>
<keyword evidence="11 15" id="KW-0066">ATP synthesis</keyword>
<keyword evidence="6 15" id="KW-0812">Transmembrane</keyword>
<dbReference type="PANTHER" id="PTHR33445:SF1">
    <property type="entry name" value="ATP SYNTHASE SUBUNIT B"/>
    <property type="match status" value="1"/>
</dbReference>
<organism evidence="18 19">
    <name type="scientific">Candidatus Raskinella chloraquaticus</name>
    <dbReference type="NCBI Taxonomy" id="1951219"/>
    <lineage>
        <taxon>Bacteria</taxon>
        <taxon>Pseudomonadati</taxon>
        <taxon>Pseudomonadota</taxon>
        <taxon>Alphaproteobacteria</taxon>
        <taxon>Hyphomicrobiales</taxon>
        <taxon>Phreatobacteraceae</taxon>
        <taxon>Candidatus Raskinella</taxon>
    </lineage>
</organism>
<dbReference type="GO" id="GO:0045259">
    <property type="term" value="C:proton-transporting ATP synthase complex"/>
    <property type="evidence" value="ECO:0007669"/>
    <property type="project" value="UniProtKB-KW"/>
</dbReference>
<proteinExistence type="inferred from homology"/>
<keyword evidence="3 15" id="KW-0813">Transport</keyword>
<evidence type="ECO:0000313" key="19">
    <source>
        <dbReference type="Proteomes" id="UP000192872"/>
    </source>
</evidence>
<evidence type="ECO:0000256" key="15">
    <source>
        <dbReference type="HAMAP-Rule" id="MF_01398"/>
    </source>
</evidence>
<evidence type="ECO:0000313" key="18">
    <source>
        <dbReference type="EMBL" id="OQW51612.1"/>
    </source>
</evidence>
<comment type="function">
    <text evidence="13">Component of the F(0) channel, it forms part of the peripheral stalk, linking F(1) to F(0). The b'-subunit is a diverged and duplicated form of b found in plants and photosynthetic bacteria.</text>
</comment>
<evidence type="ECO:0000256" key="5">
    <source>
        <dbReference type="ARBA" id="ARBA00022547"/>
    </source>
</evidence>
<evidence type="ECO:0000256" key="13">
    <source>
        <dbReference type="ARBA" id="ARBA00025614"/>
    </source>
</evidence>
<dbReference type="AlphaFoldDB" id="A0A1W9HWD9"/>
<accession>A0A1W9HWD9</accession>
<dbReference type="InterPro" id="IPR002146">
    <property type="entry name" value="ATP_synth_b/b'su_bac/chlpt"/>
</dbReference>
<name>A0A1W9HWD9_9HYPH</name>
<keyword evidence="17" id="KW-0175">Coiled coil</keyword>
<evidence type="ECO:0000256" key="3">
    <source>
        <dbReference type="ARBA" id="ARBA00022448"/>
    </source>
</evidence>
<evidence type="ECO:0000256" key="4">
    <source>
        <dbReference type="ARBA" id="ARBA00022475"/>
    </source>
</evidence>
<comment type="function">
    <text evidence="12 15">F(1)F(0) ATP synthase produces ATP from ADP in the presence of a proton or sodium gradient. F-type ATPases consist of two structural domains, F(1) containing the extramembraneous catalytic core and F(0) containing the membrane proton channel, linked together by a central stalk and a peripheral stalk. During catalysis, ATP synthesis in the catalytic domain of F(1) is coupled via a rotary mechanism of the central stalk subunits to proton translocation.</text>
</comment>
<keyword evidence="5 15" id="KW-0138">CF(0)</keyword>
<comment type="similarity">
    <text evidence="2 15 16">Belongs to the ATPase B chain family.</text>
</comment>
<gene>
    <name evidence="15" type="primary">atpF</name>
    <name evidence="18" type="ORF">A4S15_10290</name>
</gene>
<reference evidence="18 19" key="1">
    <citation type="journal article" date="2017" name="Water Res.">
        <title>Comammox in drinking water systems.</title>
        <authorList>
            <person name="Wang Y."/>
            <person name="Ma L."/>
            <person name="Mao Y."/>
            <person name="Jiang X."/>
            <person name="Xia Y."/>
            <person name="Yu K."/>
            <person name="Li B."/>
            <person name="Zhang T."/>
        </authorList>
    </citation>
    <scope>NUCLEOTIDE SEQUENCE [LARGE SCALE GENOMIC DNA]</scope>
    <source>
        <strain evidence="18">SG_bin8</strain>
    </source>
</reference>
<dbReference type="InterPro" id="IPR050059">
    <property type="entry name" value="ATP_synthase_B_chain"/>
</dbReference>
<evidence type="ECO:0000256" key="9">
    <source>
        <dbReference type="ARBA" id="ARBA00023065"/>
    </source>
</evidence>
<dbReference type="GO" id="GO:0046961">
    <property type="term" value="F:proton-transporting ATPase activity, rotational mechanism"/>
    <property type="evidence" value="ECO:0007669"/>
    <property type="project" value="TreeGrafter"/>
</dbReference>
<keyword evidence="7 15" id="KW-0375">Hydrogen ion transport</keyword>
<keyword evidence="10 15" id="KW-0472">Membrane</keyword>